<dbReference type="Gene3D" id="3.40.1190.20">
    <property type="match status" value="1"/>
</dbReference>
<keyword evidence="6" id="KW-0067">ATP-binding</keyword>
<dbReference type="GO" id="GO:0008972">
    <property type="term" value="F:phosphomethylpyrimidine kinase activity"/>
    <property type="evidence" value="ECO:0007669"/>
    <property type="project" value="InterPro"/>
</dbReference>
<dbReference type="HOGENOM" id="CLU_020520_0_3_7"/>
<protein>
    <recommendedName>
        <fullName evidence="2">hydroxymethylpyrimidine kinase</fullName>
        <ecNumber evidence="2">2.7.1.49</ecNumber>
    </recommendedName>
</protein>
<gene>
    <name evidence="8" type="ordered locus">Deba_0205</name>
</gene>
<dbReference type="eggNOG" id="COG0351">
    <property type="taxonomic scope" value="Bacteria"/>
</dbReference>
<evidence type="ECO:0000259" key="7">
    <source>
        <dbReference type="Pfam" id="PF08543"/>
    </source>
</evidence>
<keyword evidence="3 8" id="KW-0808">Transferase</keyword>
<dbReference type="NCBIfam" id="TIGR00097">
    <property type="entry name" value="HMP-P_kinase"/>
    <property type="match status" value="1"/>
</dbReference>
<evidence type="ECO:0000256" key="3">
    <source>
        <dbReference type="ARBA" id="ARBA00022679"/>
    </source>
</evidence>
<keyword evidence="9" id="KW-1185">Reference proteome</keyword>
<dbReference type="GO" id="GO:0009229">
    <property type="term" value="P:thiamine diphosphate biosynthetic process"/>
    <property type="evidence" value="ECO:0007669"/>
    <property type="project" value="UniProtKB-UniPathway"/>
</dbReference>
<dbReference type="FunFam" id="3.40.1190.20:FF:000003">
    <property type="entry name" value="Phosphomethylpyrimidine kinase ThiD"/>
    <property type="match status" value="1"/>
</dbReference>
<dbReference type="InterPro" id="IPR029056">
    <property type="entry name" value="Ribokinase-like"/>
</dbReference>
<feature type="domain" description="Pyridoxamine kinase/Phosphomethylpyrimidine kinase" evidence="7">
    <location>
        <begin position="13"/>
        <end position="254"/>
    </location>
</feature>
<dbReference type="AlphaFoldDB" id="E1QG70"/>
<proteinExistence type="predicted"/>
<evidence type="ECO:0000256" key="1">
    <source>
        <dbReference type="ARBA" id="ARBA00004948"/>
    </source>
</evidence>
<dbReference type="OrthoDB" id="9810880at2"/>
<dbReference type="GO" id="GO:0009228">
    <property type="term" value="P:thiamine biosynthetic process"/>
    <property type="evidence" value="ECO:0007669"/>
    <property type="project" value="InterPro"/>
</dbReference>
<dbReference type="SUPFAM" id="SSF53613">
    <property type="entry name" value="Ribokinase-like"/>
    <property type="match status" value="1"/>
</dbReference>
<evidence type="ECO:0000313" key="8">
    <source>
        <dbReference type="EMBL" id="ADK83582.1"/>
    </source>
</evidence>
<sequence length="304" mass="31120">MPTARVLIIAGSDSGGGAGIQADVKAATVLGGHAMTVVTALTAQNSLGVSAVHAAPLDFVRAQFHAVVGDIGADALKTGMLHSAELVELVAELAAPLAAPLVVDPVMVAKGGDRLLAIEAIEALRRRLLPLAALVTPNLDEAEAILGRTVRDRPAMEWAARQLVELGAQAALVKGGHLAGDPGDALFDGRQAYFFSAPRLHTPHTHGTGCTLATAIATLLAQGQALVPAVERARLLVRRGIAASQPLGAGHGPVVARADLDPLLSLGQTLDSALQLLPADQAARLRAASPQELAERLARAGKEA</sequence>
<dbReference type="Proteomes" id="UP000009047">
    <property type="component" value="Chromosome"/>
</dbReference>
<dbReference type="Pfam" id="PF08543">
    <property type="entry name" value="Phos_pyr_kin"/>
    <property type="match status" value="1"/>
</dbReference>
<dbReference type="PANTHER" id="PTHR20858">
    <property type="entry name" value="PHOSPHOMETHYLPYRIMIDINE KINASE"/>
    <property type="match status" value="1"/>
</dbReference>
<evidence type="ECO:0000256" key="5">
    <source>
        <dbReference type="ARBA" id="ARBA00022777"/>
    </source>
</evidence>
<reference evidence="8 9" key="1">
    <citation type="journal article" date="2010" name="Stand. Genomic Sci.">
        <title>Complete genome sequence of Desulfarculus baarsii type strain (2st14).</title>
        <authorList>
            <person name="Sun H."/>
            <person name="Spring S."/>
            <person name="Lapidus A."/>
            <person name="Davenport K."/>
            <person name="Del Rio T.G."/>
            <person name="Tice H."/>
            <person name="Nolan M."/>
            <person name="Copeland A."/>
            <person name="Cheng J.F."/>
            <person name="Lucas S."/>
            <person name="Tapia R."/>
            <person name="Goodwin L."/>
            <person name="Pitluck S."/>
            <person name="Ivanova N."/>
            <person name="Pagani I."/>
            <person name="Mavromatis K."/>
            <person name="Ovchinnikova G."/>
            <person name="Pati A."/>
            <person name="Chen A."/>
            <person name="Palaniappan K."/>
            <person name="Hauser L."/>
            <person name="Chang Y.J."/>
            <person name="Jeffries C.D."/>
            <person name="Detter J.C."/>
            <person name="Han C."/>
            <person name="Rohde M."/>
            <person name="Brambilla E."/>
            <person name="Goker M."/>
            <person name="Woyke T."/>
            <person name="Bristow J."/>
            <person name="Eisen J.A."/>
            <person name="Markowitz V."/>
            <person name="Hugenholtz P."/>
            <person name="Kyrpides N.C."/>
            <person name="Klenk H.P."/>
            <person name="Land M."/>
        </authorList>
    </citation>
    <scope>NUCLEOTIDE SEQUENCE [LARGE SCALE GENOMIC DNA]</scope>
    <source>
        <strain evidence="9">ATCC 33931 / DSM 2075 / LMG 7858 / VKM B-1802 / 2st14</strain>
    </source>
</reference>
<dbReference type="GO" id="GO:0008902">
    <property type="term" value="F:hydroxymethylpyrimidine kinase activity"/>
    <property type="evidence" value="ECO:0007669"/>
    <property type="project" value="UniProtKB-EC"/>
</dbReference>
<dbReference type="InterPro" id="IPR004399">
    <property type="entry name" value="HMP/HMP-P_kinase_dom"/>
</dbReference>
<comment type="pathway">
    <text evidence="1">Cofactor biosynthesis; thiamine diphosphate biosynthesis.</text>
</comment>
<keyword evidence="4" id="KW-0547">Nucleotide-binding</keyword>
<accession>E1QG70</accession>
<keyword evidence="5 8" id="KW-0418">Kinase</keyword>
<dbReference type="GO" id="GO:0005524">
    <property type="term" value="F:ATP binding"/>
    <property type="evidence" value="ECO:0007669"/>
    <property type="project" value="UniProtKB-KW"/>
</dbReference>
<dbReference type="EC" id="2.7.1.49" evidence="2"/>
<dbReference type="RefSeq" id="WP_013257038.1">
    <property type="nucleotide sequence ID" value="NC_014365.1"/>
</dbReference>
<name>E1QG70_DESB2</name>
<dbReference type="STRING" id="644282.Deba_0205"/>
<dbReference type="UniPathway" id="UPA00060">
    <property type="reaction ID" value="UER00138"/>
</dbReference>
<dbReference type="GO" id="GO:0005829">
    <property type="term" value="C:cytosol"/>
    <property type="evidence" value="ECO:0007669"/>
    <property type="project" value="TreeGrafter"/>
</dbReference>
<dbReference type="EMBL" id="CP002085">
    <property type="protein sequence ID" value="ADK83582.1"/>
    <property type="molecule type" value="Genomic_DNA"/>
</dbReference>
<evidence type="ECO:0000313" key="9">
    <source>
        <dbReference type="Proteomes" id="UP000009047"/>
    </source>
</evidence>
<dbReference type="KEGG" id="dbr:Deba_0205"/>
<dbReference type="InterPro" id="IPR013749">
    <property type="entry name" value="PM/HMP-P_kinase-1"/>
</dbReference>
<organism evidence="8 9">
    <name type="scientific">Desulfarculus baarsii (strain ATCC 33931 / DSM 2075 / LMG 7858 / VKM B-1802 / 2st14)</name>
    <dbReference type="NCBI Taxonomy" id="644282"/>
    <lineage>
        <taxon>Bacteria</taxon>
        <taxon>Pseudomonadati</taxon>
        <taxon>Thermodesulfobacteriota</taxon>
        <taxon>Desulfarculia</taxon>
        <taxon>Desulfarculales</taxon>
        <taxon>Desulfarculaceae</taxon>
        <taxon>Desulfarculus</taxon>
    </lineage>
</organism>
<evidence type="ECO:0000256" key="2">
    <source>
        <dbReference type="ARBA" id="ARBA00012135"/>
    </source>
</evidence>
<dbReference type="PANTHER" id="PTHR20858:SF17">
    <property type="entry name" value="HYDROXYMETHYLPYRIMIDINE_PHOSPHOMETHYLPYRIMIDINE KINASE THI20-RELATED"/>
    <property type="match status" value="1"/>
</dbReference>
<evidence type="ECO:0000256" key="4">
    <source>
        <dbReference type="ARBA" id="ARBA00022741"/>
    </source>
</evidence>
<dbReference type="CDD" id="cd01169">
    <property type="entry name" value="HMPP_kinase"/>
    <property type="match status" value="1"/>
</dbReference>
<evidence type="ECO:0000256" key="6">
    <source>
        <dbReference type="ARBA" id="ARBA00022840"/>
    </source>
</evidence>